<name>A0A1J3G182_NOCCA</name>
<dbReference type="Pfam" id="PF03727">
    <property type="entry name" value="Hexokinase_2"/>
    <property type="match status" value="1"/>
</dbReference>
<keyword evidence="3 4" id="KW-0324">Glycolysis</keyword>
<proteinExistence type="inferred from homology"/>
<dbReference type="SUPFAM" id="SSF53067">
    <property type="entry name" value="Actin-like ATPase domain"/>
    <property type="match status" value="1"/>
</dbReference>
<keyword evidence="4" id="KW-0547">Nucleotide-binding</keyword>
<keyword evidence="4 6" id="KW-0418">Kinase</keyword>
<dbReference type="GO" id="GO:0004340">
    <property type="term" value="F:glucokinase activity"/>
    <property type="evidence" value="ECO:0007669"/>
    <property type="project" value="TreeGrafter"/>
</dbReference>
<dbReference type="GO" id="GO:0008865">
    <property type="term" value="F:fructokinase activity"/>
    <property type="evidence" value="ECO:0007669"/>
    <property type="project" value="TreeGrafter"/>
</dbReference>
<comment type="pathway">
    <text evidence="2">Carbohydrate metabolism; hexose metabolism.</text>
</comment>
<reference evidence="6" key="1">
    <citation type="submission" date="2016-07" db="EMBL/GenBank/DDBJ databases">
        <title>De novo transcriptome assembly of four accessions of the metal hyperaccumulator plant Noccaea caerulescens.</title>
        <authorList>
            <person name="Blande D."/>
            <person name="Halimaa P."/>
            <person name="Tervahauta A.I."/>
            <person name="Aarts M.G."/>
            <person name="Karenlampi S.O."/>
        </authorList>
    </citation>
    <scope>NUCLEOTIDE SEQUENCE</scope>
</reference>
<dbReference type="UniPathway" id="UPA00242"/>
<dbReference type="InterPro" id="IPR001312">
    <property type="entry name" value="Hexokinase"/>
</dbReference>
<evidence type="ECO:0000256" key="1">
    <source>
        <dbReference type="ARBA" id="ARBA00004921"/>
    </source>
</evidence>
<dbReference type="PANTHER" id="PTHR19443:SF79">
    <property type="entry name" value="HEXOKINASE-2"/>
    <property type="match status" value="1"/>
</dbReference>
<gene>
    <name evidence="6" type="ORF">LC_TR16823_c4_g1_i1_g.58091</name>
</gene>
<dbReference type="GO" id="GO:0005739">
    <property type="term" value="C:mitochondrion"/>
    <property type="evidence" value="ECO:0007669"/>
    <property type="project" value="TreeGrafter"/>
</dbReference>
<sequence length="89" mass="9671">MRKVVISLCKSSLKDGETQESVIAMDSGIFDHYTQFSESMKSSLKELLGDEVSESVQVILSNDGSGIGAALLAASHSQYLQLEEDTETR</sequence>
<dbReference type="EC" id="2.7.1.-" evidence="4"/>
<dbReference type="Gene3D" id="3.40.367.20">
    <property type="match status" value="1"/>
</dbReference>
<dbReference type="PANTHER" id="PTHR19443">
    <property type="entry name" value="HEXOKINASE"/>
    <property type="match status" value="1"/>
</dbReference>
<dbReference type="GO" id="GO:0005524">
    <property type="term" value="F:ATP binding"/>
    <property type="evidence" value="ECO:0007669"/>
    <property type="project" value="UniProtKB-UniRule"/>
</dbReference>
<dbReference type="InterPro" id="IPR043129">
    <property type="entry name" value="ATPase_NBD"/>
</dbReference>
<dbReference type="InterPro" id="IPR022673">
    <property type="entry name" value="Hexokinase_C"/>
</dbReference>
<comment type="similarity">
    <text evidence="4">Belongs to the hexokinase family.</text>
</comment>
<dbReference type="AlphaFoldDB" id="A0A1J3G182"/>
<dbReference type="GO" id="GO:0005536">
    <property type="term" value="F:D-glucose binding"/>
    <property type="evidence" value="ECO:0007669"/>
    <property type="project" value="InterPro"/>
</dbReference>
<evidence type="ECO:0000256" key="4">
    <source>
        <dbReference type="RuleBase" id="RU362007"/>
    </source>
</evidence>
<feature type="domain" description="Hexokinase C-terminal" evidence="5">
    <location>
        <begin position="6"/>
        <end position="74"/>
    </location>
</feature>
<accession>A0A1J3G182</accession>
<dbReference type="GO" id="GO:0001678">
    <property type="term" value="P:intracellular glucose homeostasis"/>
    <property type="evidence" value="ECO:0007669"/>
    <property type="project" value="InterPro"/>
</dbReference>
<evidence type="ECO:0000259" key="5">
    <source>
        <dbReference type="Pfam" id="PF03727"/>
    </source>
</evidence>
<dbReference type="EMBL" id="GEVK01003346">
    <property type="protein sequence ID" value="JAU49486.1"/>
    <property type="molecule type" value="Transcribed_RNA"/>
</dbReference>
<keyword evidence="4" id="KW-0808">Transferase</keyword>
<dbReference type="GO" id="GO:0006096">
    <property type="term" value="P:glycolytic process"/>
    <property type="evidence" value="ECO:0007669"/>
    <property type="project" value="UniProtKB-KW"/>
</dbReference>
<evidence type="ECO:0000256" key="2">
    <source>
        <dbReference type="ARBA" id="ARBA00005028"/>
    </source>
</evidence>
<dbReference type="GO" id="GO:0006006">
    <property type="term" value="P:glucose metabolic process"/>
    <property type="evidence" value="ECO:0007669"/>
    <property type="project" value="TreeGrafter"/>
</dbReference>
<organism evidence="6">
    <name type="scientific">Noccaea caerulescens</name>
    <name type="common">Alpine penny-cress</name>
    <name type="synonym">Thlaspi caerulescens</name>
    <dbReference type="NCBI Taxonomy" id="107243"/>
    <lineage>
        <taxon>Eukaryota</taxon>
        <taxon>Viridiplantae</taxon>
        <taxon>Streptophyta</taxon>
        <taxon>Embryophyta</taxon>
        <taxon>Tracheophyta</taxon>
        <taxon>Spermatophyta</taxon>
        <taxon>Magnoliopsida</taxon>
        <taxon>eudicotyledons</taxon>
        <taxon>Gunneridae</taxon>
        <taxon>Pentapetalae</taxon>
        <taxon>rosids</taxon>
        <taxon>malvids</taxon>
        <taxon>Brassicales</taxon>
        <taxon>Brassicaceae</taxon>
        <taxon>Coluteocarpeae</taxon>
        <taxon>Noccaea</taxon>
    </lineage>
</organism>
<protein>
    <recommendedName>
        <fullName evidence="4">Phosphotransferase</fullName>
        <ecNumber evidence="4">2.7.1.-</ecNumber>
    </recommendedName>
</protein>
<keyword evidence="4" id="KW-0067">ATP-binding</keyword>
<dbReference type="GO" id="GO:0005829">
    <property type="term" value="C:cytosol"/>
    <property type="evidence" value="ECO:0007669"/>
    <property type="project" value="TreeGrafter"/>
</dbReference>
<evidence type="ECO:0000313" key="6">
    <source>
        <dbReference type="EMBL" id="JAU49486.1"/>
    </source>
</evidence>
<comment type="pathway">
    <text evidence="1">Carbohydrate degradation.</text>
</comment>
<evidence type="ECO:0000256" key="3">
    <source>
        <dbReference type="ARBA" id="ARBA00023152"/>
    </source>
</evidence>